<evidence type="ECO:0000256" key="1">
    <source>
        <dbReference type="SAM" id="MobiDB-lite"/>
    </source>
</evidence>
<sequence length="52" mass="6105">MSDPFIYQIYDQNLCSRDSWQDDDVESSNTIDNVKAKIQDKEDIPPEQRCPI</sequence>
<evidence type="ECO:0000313" key="3">
    <source>
        <dbReference type="Proteomes" id="UP000054477"/>
    </source>
</evidence>
<dbReference type="AlphaFoldDB" id="A0A0C9XEQ2"/>
<evidence type="ECO:0000313" key="2">
    <source>
        <dbReference type="EMBL" id="KIJ96171.1"/>
    </source>
</evidence>
<reference evidence="3" key="2">
    <citation type="submission" date="2015-01" db="EMBL/GenBank/DDBJ databases">
        <title>Evolutionary Origins and Diversification of the Mycorrhizal Mutualists.</title>
        <authorList>
            <consortium name="DOE Joint Genome Institute"/>
            <consortium name="Mycorrhizal Genomics Consortium"/>
            <person name="Kohler A."/>
            <person name="Kuo A."/>
            <person name="Nagy L.G."/>
            <person name="Floudas D."/>
            <person name="Copeland A."/>
            <person name="Barry K.W."/>
            <person name="Cichocki N."/>
            <person name="Veneault-Fourrey C."/>
            <person name="LaButti K."/>
            <person name="Lindquist E.A."/>
            <person name="Lipzen A."/>
            <person name="Lundell T."/>
            <person name="Morin E."/>
            <person name="Murat C."/>
            <person name="Riley R."/>
            <person name="Ohm R."/>
            <person name="Sun H."/>
            <person name="Tunlid A."/>
            <person name="Henrissat B."/>
            <person name="Grigoriev I.V."/>
            <person name="Hibbett D.S."/>
            <person name="Martin F."/>
        </authorList>
    </citation>
    <scope>NUCLEOTIDE SEQUENCE [LARGE SCALE GENOMIC DNA]</scope>
    <source>
        <strain evidence="3">LaAM-08-1</strain>
    </source>
</reference>
<dbReference type="HOGENOM" id="CLU_3087574_0_0_1"/>
<dbReference type="EMBL" id="KN838731">
    <property type="protein sequence ID" value="KIJ96171.1"/>
    <property type="molecule type" value="Genomic_DNA"/>
</dbReference>
<proteinExistence type="predicted"/>
<dbReference type="OrthoDB" id="428577at2759"/>
<reference evidence="2 3" key="1">
    <citation type="submission" date="2014-04" db="EMBL/GenBank/DDBJ databases">
        <authorList>
            <consortium name="DOE Joint Genome Institute"/>
            <person name="Kuo A."/>
            <person name="Kohler A."/>
            <person name="Nagy L.G."/>
            <person name="Floudas D."/>
            <person name="Copeland A."/>
            <person name="Barry K.W."/>
            <person name="Cichocki N."/>
            <person name="Veneault-Fourrey C."/>
            <person name="LaButti K."/>
            <person name="Lindquist E.A."/>
            <person name="Lipzen A."/>
            <person name="Lundell T."/>
            <person name="Morin E."/>
            <person name="Murat C."/>
            <person name="Sun H."/>
            <person name="Tunlid A."/>
            <person name="Henrissat B."/>
            <person name="Grigoriev I.V."/>
            <person name="Hibbett D.S."/>
            <person name="Martin F."/>
            <person name="Nordberg H.P."/>
            <person name="Cantor M.N."/>
            <person name="Hua S.X."/>
        </authorList>
    </citation>
    <scope>NUCLEOTIDE SEQUENCE [LARGE SCALE GENOMIC DNA]</scope>
    <source>
        <strain evidence="2 3">LaAM-08-1</strain>
    </source>
</reference>
<organism evidence="2 3">
    <name type="scientific">Laccaria amethystina LaAM-08-1</name>
    <dbReference type="NCBI Taxonomy" id="1095629"/>
    <lineage>
        <taxon>Eukaryota</taxon>
        <taxon>Fungi</taxon>
        <taxon>Dikarya</taxon>
        <taxon>Basidiomycota</taxon>
        <taxon>Agaricomycotina</taxon>
        <taxon>Agaricomycetes</taxon>
        <taxon>Agaricomycetidae</taxon>
        <taxon>Agaricales</taxon>
        <taxon>Agaricineae</taxon>
        <taxon>Hydnangiaceae</taxon>
        <taxon>Laccaria</taxon>
    </lineage>
</organism>
<dbReference type="SUPFAM" id="SSF54236">
    <property type="entry name" value="Ubiquitin-like"/>
    <property type="match status" value="1"/>
</dbReference>
<dbReference type="PRINTS" id="PR00348">
    <property type="entry name" value="UBIQUITIN"/>
</dbReference>
<feature type="compositionally biased region" description="Basic and acidic residues" evidence="1">
    <location>
        <begin position="34"/>
        <end position="46"/>
    </location>
</feature>
<dbReference type="InterPro" id="IPR019956">
    <property type="entry name" value="Ubiquitin_dom"/>
</dbReference>
<accession>A0A0C9XEQ2</accession>
<dbReference type="Proteomes" id="UP000054477">
    <property type="component" value="Unassembled WGS sequence"/>
</dbReference>
<dbReference type="Gene3D" id="3.10.20.90">
    <property type="entry name" value="Phosphatidylinositol 3-kinase Catalytic Subunit, Chain A, domain 1"/>
    <property type="match status" value="1"/>
</dbReference>
<protein>
    <submittedName>
        <fullName evidence="2">Uncharacterized protein</fullName>
    </submittedName>
</protein>
<gene>
    <name evidence="2" type="ORF">K443DRAFT_107702</name>
</gene>
<dbReference type="InterPro" id="IPR029071">
    <property type="entry name" value="Ubiquitin-like_domsf"/>
</dbReference>
<name>A0A0C9XEQ2_9AGAR</name>
<keyword evidence="3" id="KW-1185">Reference proteome</keyword>
<feature type="region of interest" description="Disordered" evidence="1">
    <location>
        <begin position="19"/>
        <end position="52"/>
    </location>
</feature>